<dbReference type="InterPro" id="IPR007235">
    <property type="entry name" value="Glyco_trans_28_C"/>
</dbReference>
<dbReference type="PANTHER" id="PTHR21015:SF28">
    <property type="entry name" value="SLL1722 PROTEIN"/>
    <property type="match status" value="1"/>
</dbReference>
<keyword evidence="2" id="KW-0808">Transferase</keyword>
<dbReference type="EMBL" id="CXWD01000004">
    <property type="protein sequence ID" value="CTQ67296.1"/>
    <property type="molecule type" value="Genomic_DNA"/>
</dbReference>
<protein>
    <submittedName>
        <fullName evidence="2">Putative glycosyl transferase</fullName>
    </submittedName>
</protein>
<dbReference type="Proteomes" id="UP000053235">
    <property type="component" value="Unassembled WGS sequence"/>
</dbReference>
<feature type="domain" description="Glycosyl transferase family 28 C-terminal" evidence="1">
    <location>
        <begin position="276"/>
        <end position="322"/>
    </location>
</feature>
<reference evidence="3" key="1">
    <citation type="submission" date="2015-07" db="EMBL/GenBank/DDBJ databases">
        <authorList>
            <person name="Rodrigo-Torres Lidia"/>
            <person name="Arahal R.David."/>
        </authorList>
    </citation>
    <scope>NUCLEOTIDE SEQUENCE [LARGE SCALE GENOMIC DNA]</scope>
    <source>
        <strain evidence="3">CECT 5112</strain>
    </source>
</reference>
<proteinExistence type="predicted"/>
<sequence length="405" mass="45021">MSSTTPKILIYSHDSFGLGHLRRCRAIAQSLVGDFSTLSVLILSGSPIIGSFEFRSRVDFVRIPGVIKLRNGEYTPLSLHINIDQTLAIRSSIIEHTAEVFDPDIFIVDKEPTGLRGEVLGTLEALKKTDTRLVLGLRDVMDDPETLTEEWDRKNVYPALEDLYDEIWVYGPEGICDPLDGIDVSPKITDKLRYTGYLRRSLPKSAEDQPAPAPFEEEPYILVTPGGGGDGVEMVDWVMRAYEARQRPLFPALIVLGPFMPAAAAADFTERAEHLRDVEVLRFTPQIEPYLANATAIVGMGGYNTFCEILSFDKPTLMVPRVVPRREQAIRAERAEQSKLLKVLPIERYPDVDLMAEALSELPRMAPPSTAGVDNLLGGLDVIGQRVGDIFAERQETLAPKLVNF</sequence>
<dbReference type="Gene3D" id="3.40.50.2000">
    <property type="entry name" value="Glycogen Phosphorylase B"/>
    <property type="match status" value="1"/>
</dbReference>
<evidence type="ECO:0000259" key="1">
    <source>
        <dbReference type="Pfam" id="PF04101"/>
    </source>
</evidence>
<dbReference type="SUPFAM" id="SSF53756">
    <property type="entry name" value="UDP-Glycosyltransferase/glycogen phosphorylase"/>
    <property type="match status" value="1"/>
</dbReference>
<name>A0A0M6ZYL1_9HYPH</name>
<evidence type="ECO:0000313" key="2">
    <source>
        <dbReference type="EMBL" id="CTQ67296.1"/>
    </source>
</evidence>
<gene>
    <name evidence="2" type="ORF">LAX5112_01315</name>
</gene>
<dbReference type="Pfam" id="PF04101">
    <property type="entry name" value="Glyco_tran_28_C"/>
    <property type="match status" value="1"/>
</dbReference>
<evidence type="ECO:0000313" key="3">
    <source>
        <dbReference type="Proteomes" id="UP000053235"/>
    </source>
</evidence>
<keyword evidence="3" id="KW-1185">Reference proteome</keyword>
<accession>A0A0M6ZYL1</accession>
<organism evidence="2 3">
    <name type="scientific">Roseibium alexandrii</name>
    <dbReference type="NCBI Taxonomy" id="388408"/>
    <lineage>
        <taxon>Bacteria</taxon>
        <taxon>Pseudomonadati</taxon>
        <taxon>Pseudomonadota</taxon>
        <taxon>Alphaproteobacteria</taxon>
        <taxon>Hyphomicrobiales</taxon>
        <taxon>Stappiaceae</taxon>
        <taxon>Roseibium</taxon>
    </lineage>
</organism>
<dbReference type="STRING" id="388408.LAX5112_01315"/>
<dbReference type="AlphaFoldDB" id="A0A0M6ZYL1"/>
<dbReference type="GO" id="GO:0016758">
    <property type="term" value="F:hexosyltransferase activity"/>
    <property type="evidence" value="ECO:0007669"/>
    <property type="project" value="InterPro"/>
</dbReference>
<dbReference type="OrthoDB" id="9802126at2"/>
<dbReference type="RefSeq" id="WP_055671137.1">
    <property type="nucleotide sequence ID" value="NZ_CXWD01000004.1"/>
</dbReference>
<dbReference type="PANTHER" id="PTHR21015">
    <property type="entry name" value="UDP-N-ACETYLGLUCOSAMINE--N-ACETYLMURAMYL-(PENTAPEPTIDE) PYROPHOSPHORYL-UNDECAPRENOL N-ACETYLGLUCOSAMINE TRANSFERASE 1"/>
    <property type="match status" value="1"/>
</dbReference>
<dbReference type="InterPro" id="IPR016683">
    <property type="entry name" value="Glyco_trans_28_RedA_prd"/>
</dbReference>
<dbReference type="PIRSF" id="PIRSF017085">
    <property type="entry name" value="Glycosyltransf_RedA_prd"/>
    <property type="match status" value="1"/>
</dbReference>